<evidence type="ECO:0000256" key="4">
    <source>
        <dbReference type="ARBA" id="ARBA00022833"/>
    </source>
</evidence>
<evidence type="ECO:0000256" key="5">
    <source>
        <dbReference type="ARBA" id="ARBA00022880"/>
    </source>
</evidence>
<feature type="region of interest" description="Disordered" evidence="6">
    <location>
        <begin position="56"/>
        <end position="76"/>
    </location>
</feature>
<evidence type="ECO:0000313" key="7">
    <source>
        <dbReference type="EMBL" id="KRM54264.1"/>
    </source>
</evidence>
<dbReference type="PIRSF" id="PIRSF021439">
    <property type="entry name" value="DUF972"/>
    <property type="match status" value="1"/>
</dbReference>
<evidence type="ECO:0000256" key="3">
    <source>
        <dbReference type="ARBA" id="ARBA00022723"/>
    </source>
</evidence>
<dbReference type="InterPro" id="IPR010377">
    <property type="entry name" value="YabA"/>
</dbReference>
<accession>A0A0R1ZH05</accession>
<dbReference type="GO" id="GO:0046872">
    <property type="term" value="F:metal ion binding"/>
    <property type="evidence" value="ECO:0007669"/>
    <property type="project" value="UniProtKB-KW"/>
</dbReference>
<reference evidence="7 8" key="1">
    <citation type="journal article" date="2015" name="Genome Announc.">
        <title>Expanding the biotechnology potential of lactobacilli through comparative genomics of 213 strains and associated genera.</title>
        <authorList>
            <person name="Sun Z."/>
            <person name="Harris H.M."/>
            <person name="McCann A."/>
            <person name="Guo C."/>
            <person name="Argimon S."/>
            <person name="Zhang W."/>
            <person name="Yang X."/>
            <person name="Jeffery I.B."/>
            <person name="Cooney J.C."/>
            <person name="Kagawa T.F."/>
            <person name="Liu W."/>
            <person name="Song Y."/>
            <person name="Salvetti E."/>
            <person name="Wrobel A."/>
            <person name="Rasinkangas P."/>
            <person name="Parkhill J."/>
            <person name="Rea M.C."/>
            <person name="O'Sullivan O."/>
            <person name="Ritari J."/>
            <person name="Douillard F.P."/>
            <person name="Paul Ross R."/>
            <person name="Yang R."/>
            <person name="Briner A.E."/>
            <person name="Felis G.E."/>
            <person name="de Vos W.M."/>
            <person name="Barrangou R."/>
            <person name="Klaenhammer T.R."/>
            <person name="Caufield P.W."/>
            <person name="Cui Y."/>
            <person name="Zhang H."/>
            <person name="O'Toole P.W."/>
        </authorList>
    </citation>
    <scope>NUCLEOTIDE SEQUENCE [LARGE SCALE GENOMIC DNA]</scope>
    <source>
        <strain evidence="7 8">DSM 20505</strain>
    </source>
</reference>
<protein>
    <recommendedName>
        <fullName evidence="9">Initiation-control protein YabA</fullName>
    </recommendedName>
</protein>
<evidence type="ECO:0000256" key="6">
    <source>
        <dbReference type="SAM" id="MobiDB-lite"/>
    </source>
</evidence>
<gene>
    <name evidence="7" type="ORF">FC18_GL000483</name>
</gene>
<dbReference type="Pfam" id="PF06156">
    <property type="entry name" value="YabA"/>
    <property type="match status" value="1"/>
</dbReference>
<dbReference type="GO" id="GO:0008156">
    <property type="term" value="P:negative regulation of DNA replication"/>
    <property type="evidence" value="ECO:0007669"/>
    <property type="project" value="UniProtKB-KW"/>
</dbReference>
<dbReference type="OrthoDB" id="2112130at2"/>
<proteinExistence type="predicted"/>
<dbReference type="PATRIC" id="fig|1291052.5.peg.494"/>
<organism evidence="7 8">
    <name type="scientific">Lacticaseibacillus sharpeae JCM 1186 = DSM 20505</name>
    <dbReference type="NCBI Taxonomy" id="1291052"/>
    <lineage>
        <taxon>Bacteria</taxon>
        <taxon>Bacillati</taxon>
        <taxon>Bacillota</taxon>
        <taxon>Bacilli</taxon>
        <taxon>Lactobacillales</taxon>
        <taxon>Lactobacillaceae</taxon>
        <taxon>Lacticaseibacillus</taxon>
    </lineage>
</organism>
<dbReference type="EMBL" id="AYYO01000056">
    <property type="protein sequence ID" value="KRM54264.1"/>
    <property type="molecule type" value="Genomic_DNA"/>
</dbReference>
<comment type="caution">
    <text evidence="7">The sequence shown here is derived from an EMBL/GenBank/DDBJ whole genome shotgun (WGS) entry which is preliminary data.</text>
</comment>
<evidence type="ECO:0000313" key="8">
    <source>
        <dbReference type="Proteomes" id="UP000051679"/>
    </source>
</evidence>
<dbReference type="Proteomes" id="UP000051679">
    <property type="component" value="Unassembled WGS sequence"/>
</dbReference>
<keyword evidence="8" id="KW-1185">Reference proteome</keyword>
<keyword evidence="1" id="KW-0963">Cytoplasm</keyword>
<dbReference type="AlphaFoldDB" id="A0A0R1ZH05"/>
<keyword evidence="3" id="KW-0479">Metal-binding</keyword>
<dbReference type="GO" id="GO:0006260">
    <property type="term" value="P:DNA replication"/>
    <property type="evidence" value="ECO:0007669"/>
    <property type="project" value="UniProtKB-KW"/>
</dbReference>
<keyword evidence="5" id="KW-0236">DNA replication inhibitor</keyword>
<sequence length="120" mass="13479">MEQTNLLEEFMTLSKQAEELSAKVAGLKDAVTVVLEQNAELRMNNGRLRERIEQLTTEAEASEPETVAPSAETGMSKSRQNLEKIYMEGYHVCSKFYGQHLEPGESCAFCTDIIYGDRGR</sequence>
<dbReference type="RefSeq" id="WP_054675603.1">
    <property type="nucleotide sequence ID" value="NZ_AYYO01000056.1"/>
</dbReference>
<dbReference type="STRING" id="1291052.FC18_GL000483"/>
<name>A0A0R1ZH05_9LACO</name>
<evidence type="ECO:0000256" key="1">
    <source>
        <dbReference type="ARBA" id="ARBA00022490"/>
    </source>
</evidence>
<keyword evidence="2" id="KW-0235">DNA replication</keyword>
<evidence type="ECO:0000256" key="2">
    <source>
        <dbReference type="ARBA" id="ARBA00022705"/>
    </source>
</evidence>
<keyword evidence="4" id="KW-0862">Zinc</keyword>
<evidence type="ECO:0008006" key="9">
    <source>
        <dbReference type="Google" id="ProtNLM"/>
    </source>
</evidence>